<dbReference type="Proteomes" id="UP000198324">
    <property type="component" value="Unassembled WGS sequence"/>
</dbReference>
<feature type="transmembrane region" description="Helical" evidence="1">
    <location>
        <begin position="137"/>
        <end position="156"/>
    </location>
</feature>
<accession>A0A238YVT4</accession>
<name>A0A238YVT4_9BACT</name>
<dbReference type="SUPFAM" id="SSF48452">
    <property type="entry name" value="TPR-like"/>
    <property type="match status" value="1"/>
</dbReference>
<dbReference type="InterPro" id="IPR019734">
    <property type="entry name" value="TPR_rpt"/>
</dbReference>
<keyword evidence="3" id="KW-1185">Reference proteome</keyword>
<feature type="transmembrane region" description="Helical" evidence="1">
    <location>
        <begin position="96"/>
        <end position="116"/>
    </location>
</feature>
<feature type="transmembrane region" description="Helical" evidence="1">
    <location>
        <begin position="69"/>
        <end position="90"/>
    </location>
</feature>
<organism evidence="2 3">
    <name type="scientific">Humidesulfovibrio mexicanus</name>
    <dbReference type="NCBI Taxonomy" id="147047"/>
    <lineage>
        <taxon>Bacteria</taxon>
        <taxon>Pseudomonadati</taxon>
        <taxon>Thermodesulfobacteriota</taxon>
        <taxon>Desulfovibrionia</taxon>
        <taxon>Desulfovibrionales</taxon>
        <taxon>Desulfovibrionaceae</taxon>
        <taxon>Humidesulfovibrio</taxon>
    </lineage>
</organism>
<dbReference type="Gene3D" id="1.25.40.10">
    <property type="entry name" value="Tetratricopeptide repeat domain"/>
    <property type="match status" value="2"/>
</dbReference>
<gene>
    <name evidence="2" type="ORF">SAMN04488503_1011</name>
</gene>
<proteinExistence type="predicted"/>
<sequence>MDLAHCACKPGKGKALMAFMDKVGSQESVLKGMDRTNRLIWRSTAHTFFLLVLLVLWRKGRKREFAFSLAAFIFVALLSVPLLIAARKYFWNSNYLLVGTYVCLNLFTSVLLIKRFKLDEDFSTYDNVESLLNRKQCAAAFGVALLVLSGVFFGAAEYCTECTARHYSEGRRLYGQGDYVGAALQFSESLGYASVISKKAAELEALLWLGTAQRKFGQLDAALENLERVRLRSMNDTGKFRREEVLALRQMAQCQSAKGNHGLALALMQRSMWTEYASDSRFRTPAAYALLGKLQLEADAAKASVESFTQAVQLATGEENRLLRAQALVLMGIAHQKMDDAASSRLAYEQALELYSQLGETAKAGRIEEALYGGRPLAVSE</sequence>
<keyword evidence="1" id="KW-0812">Transmembrane</keyword>
<evidence type="ECO:0000313" key="3">
    <source>
        <dbReference type="Proteomes" id="UP000198324"/>
    </source>
</evidence>
<dbReference type="AlphaFoldDB" id="A0A238YVT4"/>
<feature type="transmembrane region" description="Helical" evidence="1">
    <location>
        <begin position="39"/>
        <end position="57"/>
    </location>
</feature>
<evidence type="ECO:0000313" key="2">
    <source>
        <dbReference type="EMBL" id="SNR74841.1"/>
    </source>
</evidence>
<protein>
    <submittedName>
        <fullName evidence="2">Uncharacterized protein</fullName>
    </submittedName>
</protein>
<reference evidence="2 3" key="1">
    <citation type="submission" date="2017-06" db="EMBL/GenBank/DDBJ databases">
        <authorList>
            <person name="Kim H.J."/>
            <person name="Triplett B.A."/>
        </authorList>
    </citation>
    <scope>NUCLEOTIDE SEQUENCE [LARGE SCALE GENOMIC DNA]</scope>
    <source>
        <strain evidence="2 3">DSM 13116</strain>
    </source>
</reference>
<dbReference type="InterPro" id="IPR011990">
    <property type="entry name" value="TPR-like_helical_dom_sf"/>
</dbReference>
<evidence type="ECO:0000256" key="1">
    <source>
        <dbReference type="SAM" id="Phobius"/>
    </source>
</evidence>
<keyword evidence="1" id="KW-0472">Membrane</keyword>
<keyword evidence="1" id="KW-1133">Transmembrane helix</keyword>
<dbReference type="EMBL" id="FZOC01000002">
    <property type="protein sequence ID" value="SNR74841.1"/>
    <property type="molecule type" value="Genomic_DNA"/>
</dbReference>
<dbReference type="SMART" id="SM00028">
    <property type="entry name" value="TPR"/>
    <property type="match status" value="3"/>
</dbReference>